<comment type="caution">
    <text evidence="6">The sequence shown here is derived from an EMBL/GenBank/DDBJ whole genome shotgun (WGS) entry which is preliminary data.</text>
</comment>
<dbReference type="Proteomes" id="UP000235005">
    <property type="component" value="Unassembled WGS sequence"/>
</dbReference>
<dbReference type="NCBIfam" id="TIGR04409">
    <property type="entry name" value="LptC_YrbK"/>
    <property type="match status" value="1"/>
</dbReference>
<dbReference type="PANTHER" id="PTHR37481">
    <property type="entry name" value="LIPOPOLYSACCHARIDE EXPORT SYSTEM PROTEIN LPTC"/>
    <property type="match status" value="1"/>
</dbReference>
<keyword evidence="5" id="KW-0472">Membrane</keyword>
<dbReference type="GO" id="GO:0030288">
    <property type="term" value="C:outer membrane-bounded periplasmic space"/>
    <property type="evidence" value="ECO:0007669"/>
    <property type="project" value="TreeGrafter"/>
</dbReference>
<dbReference type="RefSeq" id="WP_075998593.1">
    <property type="nucleotide sequence ID" value="NZ_PKUS01000003.1"/>
</dbReference>
<evidence type="ECO:0000256" key="5">
    <source>
        <dbReference type="ARBA" id="ARBA00023136"/>
    </source>
</evidence>
<evidence type="ECO:0000313" key="6">
    <source>
        <dbReference type="EMBL" id="PLW69988.1"/>
    </source>
</evidence>
<name>A0A2N5X684_9GAMM</name>
<dbReference type="EMBL" id="PKUS01000003">
    <property type="protein sequence ID" value="PLW69988.1"/>
    <property type="molecule type" value="Genomic_DNA"/>
</dbReference>
<dbReference type="GO" id="GO:0017089">
    <property type="term" value="F:glycolipid transfer activity"/>
    <property type="evidence" value="ECO:0007669"/>
    <property type="project" value="TreeGrafter"/>
</dbReference>
<keyword evidence="1" id="KW-1003">Cell membrane</keyword>
<evidence type="ECO:0000256" key="4">
    <source>
        <dbReference type="ARBA" id="ARBA00022989"/>
    </source>
</evidence>
<organism evidence="6 7">
    <name type="scientific">Pseudohalioglobus lutimaris</name>
    <dbReference type="NCBI Taxonomy" id="1737061"/>
    <lineage>
        <taxon>Bacteria</taxon>
        <taxon>Pseudomonadati</taxon>
        <taxon>Pseudomonadota</taxon>
        <taxon>Gammaproteobacteria</taxon>
        <taxon>Cellvibrionales</taxon>
        <taxon>Halieaceae</taxon>
        <taxon>Pseudohalioglobus</taxon>
    </lineage>
</organism>
<dbReference type="InterPro" id="IPR026265">
    <property type="entry name" value="LptC"/>
</dbReference>
<evidence type="ECO:0000313" key="7">
    <source>
        <dbReference type="Proteomes" id="UP000235005"/>
    </source>
</evidence>
<dbReference type="GO" id="GO:0015221">
    <property type="term" value="F:lipopolysaccharide transmembrane transporter activity"/>
    <property type="evidence" value="ECO:0007669"/>
    <property type="project" value="InterPro"/>
</dbReference>
<keyword evidence="2" id="KW-0997">Cell inner membrane</keyword>
<dbReference type="Gene3D" id="2.60.450.10">
    <property type="entry name" value="Lipopolysaccharide (LPS) transport protein A like domain"/>
    <property type="match status" value="1"/>
</dbReference>
<dbReference type="InterPro" id="IPR010664">
    <property type="entry name" value="LipoPS_assembly_LptC-rel"/>
</dbReference>
<accession>A0A2N5X684</accession>
<protein>
    <submittedName>
        <fullName evidence="6">LPS export ABC transporter periplasmic protein LptC</fullName>
    </submittedName>
</protein>
<reference evidence="6 7" key="1">
    <citation type="submission" date="2018-01" db="EMBL/GenBank/DDBJ databases">
        <title>The draft genome sequence of Halioglobus lutimaris HF004.</title>
        <authorList>
            <person name="Du Z.-J."/>
            <person name="Shi M.-J."/>
        </authorList>
    </citation>
    <scope>NUCLEOTIDE SEQUENCE [LARGE SCALE GENOMIC DNA]</scope>
    <source>
        <strain evidence="6 7">HF004</strain>
    </source>
</reference>
<keyword evidence="7" id="KW-1185">Reference proteome</keyword>
<dbReference type="GO" id="GO:0005886">
    <property type="term" value="C:plasma membrane"/>
    <property type="evidence" value="ECO:0007669"/>
    <property type="project" value="InterPro"/>
</dbReference>
<sequence>MPRLLLQILVAIALVLAANYYWKPQTSHSPDEDTQARQKDLPKSYIWQTRAWSFDENGELTDILEAERVEQFARGSVSLLTNPRFYAHSGDDRTWSAVAARGRFEEHSQRLLLRKNVELTHDQTGTQMQTNALDIEVDEKIATSRKTVTIIQENNRTTADGMVARMNEETITLKPNVESTYEQLP</sequence>
<dbReference type="Pfam" id="PF06835">
    <property type="entry name" value="LptC"/>
    <property type="match status" value="1"/>
</dbReference>
<dbReference type="PANTHER" id="PTHR37481:SF1">
    <property type="entry name" value="LIPOPOLYSACCHARIDE EXPORT SYSTEM PROTEIN LPTC"/>
    <property type="match status" value="1"/>
</dbReference>
<evidence type="ECO:0000256" key="3">
    <source>
        <dbReference type="ARBA" id="ARBA00022692"/>
    </source>
</evidence>
<proteinExistence type="predicted"/>
<evidence type="ECO:0000256" key="1">
    <source>
        <dbReference type="ARBA" id="ARBA00022475"/>
    </source>
</evidence>
<keyword evidence="4" id="KW-1133">Transmembrane helix</keyword>
<gene>
    <name evidence="6" type="primary">lptC</name>
    <name evidence="6" type="ORF">C0039_05580</name>
</gene>
<dbReference type="InterPro" id="IPR052363">
    <property type="entry name" value="LPS_export_LptC"/>
</dbReference>
<dbReference type="OrthoDB" id="5729573at2"/>
<evidence type="ECO:0000256" key="2">
    <source>
        <dbReference type="ARBA" id="ARBA00022519"/>
    </source>
</evidence>
<keyword evidence="3" id="KW-0812">Transmembrane</keyword>
<dbReference type="AlphaFoldDB" id="A0A2N5X684"/>